<dbReference type="Gene3D" id="3.40.50.1110">
    <property type="entry name" value="SGNH hydrolase"/>
    <property type="match status" value="1"/>
</dbReference>
<comment type="similarity">
    <text evidence="1">Belongs to the 'GDSL' lipolytic enzyme family.</text>
</comment>
<dbReference type="Proteomes" id="UP000595197">
    <property type="component" value="Chromosome"/>
</dbReference>
<feature type="signal peptide" evidence="2">
    <location>
        <begin position="1"/>
        <end position="23"/>
    </location>
</feature>
<dbReference type="GO" id="GO:0016787">
    <property type="term" value="F:hydrolase activity"/>
    <property type="evidence" value="ECO:0007669"/>
    <property type="project" value="UniProtKB-KW"/>
</dbReference>
<keyword evidence="2" id="KW-0732">Signal</keyword>
<feature type="chain" id="PRO_5046405107" evidence="2">
    <location>
        <begin position="24"/>
        <end position="287"/>
    </location>
</feature>
<organism evidence="3 4">
    <name type="scientific">Skermanella cutis</name>
    <dbReference type="NCBI Taxonomy" id="2775420"/>
    <lineage>
        <taxon>Bacteria</taxon>
        <taxon>Pseudomonadati</taxon>
        <taxon>Pseudomonadota</taxon>
        <taxon>Alphaproteobacteria</taxon>
        <taxon>Rhodospirillales</taxon>
        <taxon>Azospirillaceae</taxon>
        <taxon>Skermanella</taxon>
    </lineage>
</organism>
<dbReference type="PANTHER" id="PTHR22835">
    <property type="entry name" value="ZINC FINGER FYVE DOMAIN CONTAINING PROTEIN"/>
    <property type="match status" value="1"/>
</dbReference>
<name>A0ABX7B044_9PROT</name>
<evidence type="ECO:0000313" key="3">
    <source>
        <dbReference type="EMBL" id="QQP87521.1"/>
    </source>
</evidence>
<dbReference type="Pfam" id="PF00657">
    <property type="entry name" value="Lipase_GDSL"/>
    <property type="match status" value="1"/>
</dbReference>
<proteinExistence type="inferred from homology"/>
<dbReference type="EMBL" id="CP067420">
    <property type="protein sequence ID" value="QQP87521.1"/>
    <property type="molecule type" value="Genomic_DNA"/>
</dbReference>
<dbReference type="PROSITE" id="PS01098">
    <property type="entry name" value="LIPASE_GDSL_SER"/>
    <property type="match status" value="1"/>
</dbReference>
<dbReference type="InterPro" id="IPR008265">
    <property type="entry name" value="Lipase_GDSL_AS"/>
</dbReference>
<dbReference type="SUPFAM" id="SSF52266">
    <property type="entry name" value="SGNH hydrolase"/>
    <property type="match status" value="1"/>
</dbReference>
<accession>A0ABX7B044</accession>
<dbReference type="CDD" id="cd01846">
    <property type="entry name" value="fatty_acyltransferase_like"/>
    <property type="match status" value="1"/>
</dbReference>
<evidence type="ECO:0000256" key="2">
    <source>
        <dbReference type="SAM" id="SignalP"/>
    </source>
</evidence>
<keyword evidence="3" id="KW-0378">Hydrolase</keyword>
<evidence type="ECO:0000313" key="4">
    <source>
        <dbReference type="Proteomes" id="UP000595197"/>
    </source>
</evidence>
<dbReference type="InterPro" id="IPR036514">
    <property type="entry name" value="SGNH_hydro_sf"/>
</dbReference>
<gene>
    <name evidence="3" type="ORF">IGS68_15575</name>
</gene>
<reference evidence="3" key="1">
    <citation type="submission" date="2021-02" db="EMBL/GenBank/DDBJ databases">
        <title>Skermanella TT6 skin isolate.</title>
        <authorList>
            <person name="Lee K."/>
            <person name="Ganzorig M."/>
        </authorList>
    </citation>
    <scope>NUCLEOTIDE SEQUENCE</scope>
    <source>
        <strain evidence="3">TT6</strain>
    </source>
</reference>
<protein>
    <submittedName>
        <fullName evidence="3">SGNH/GDSL hydrolase family protein</fullName>
    </submittedName>
</protein>
<dbReference type="RefSeq" id="WP_201070777.1">
    <property type="nucleotide sequence ID" value="NZ_CP067420.1"/>
</dbReference>
<keyword evidence="4" id="KW-1185">Reference proteome</keyword>
<sequence>MTRPFRILTMVMTISMCAGFASASIAAEPRAYDGIVVFGDSLSDTGNAAGARFSNGPVWVEHLARHFSLPVEPAISGGTNYAVGGARAHDPASPYNLRVQADRYLAEEPDRRSVGRTLFIVYGGANDLLAAVSGQDPVLLATNAVRVLGGIADDLASAGAGTILMPNLPDLAKVPAVRQFGPTVGRIASRVTEGFNLALDELLAGVEARHGMRIVRLDVHGLVERVFQDPRLLGEPGVNLTDPCAGGGRICSDPDRHIFWDQVHPTAFGHARLAGAALDVLAGNGVR</sequence>
<evidence type="ECO:0000256" key="1">
    <source>
        <dbReference type="ARBA" id="ARBA00008668"/>
    </source>
</evidence>
<dbReference type="InterPro" id="IPR001087">
    <property type="entry name" value="GDSL"/>
</dbReference>
<dbReference type="PANTHER" id="PTHR22835:SF659">
    <property type="entry name" value="GDSL LIPASE_ACYLHYDROLASE, PUTATIVE (AFU_ORTHOLOGUE AFUA_2G00510)-RELATED"/>
    <property type="match status" value="1"/>
</dbReference>